<feature type="region of interest" description="Disordered" evidence="2">
    <location>
        <begin position="106"/>
        <end position="332"/>
    </location>
</feature>
<evidence type="ECO:0000313" key="5">
    <source>
        <dbReference type="RefSeq" id="XP_032821967.1"/>
    </source>
</evidence>
<keyword evidence="1" id="KW-0597">Phosphoprotein</keyword>
<feature type="compositionally biased region" description="Basic and acidic residues" evidence="2">
    <location>
        <begin position="300"/>
        <end position="319"/>
    </location>
</feature>
<dbReference type="GO" id="GO:0050852">
    <property type="term" value="P:T cell receptor signaling pathway"/>
    <property type="evidence" value="ECO:0007669"/>
    <property type="project" value="TreeGrafter"/>
</dbReference>
<dbReference type="InterPro" id="IPR029294">
    <property type="entry name" value="hSH3"/>
</dbReference>
<feature type="compositionally biased region" description="Low complexity" evidence="2">
    <location>
        <begin position="209"/>
        <end position="228"/>
    </location>
</feature>
<dbReference type="RefSeq" id="XP_032821967.1">
    <property type="nucleotide sequence ID" value="XM_032966076.1"/>
</dbReference>
<reference evidence="5" key="1">
    <citation type="submission" date="2025-08" db="UniProtKB">
        <authorList>
            <consortium name="RefSeq"/>
        </authorList>
    </citation>
    <scope>IDENTIFICATION</scope>
    <source>
        <tissue evidence="5">Sperm</tissue>
    </source>
</reference>
<dbReference type="Proteomes" id="UP001318040">
    <property type="component" value="Chromosome 35"/>
</dbReference>
<protein>
    <submittedName>
        <fullName evidence="5">Uncharacterized protein LOC116948876 isoform X1</fullName>
    </submittedName>
</protein>
<accession>A0AAJ7TQ24</accession>
<keyword evidence="4" id="KW-1185">Reference proteome</keyword>
<dbReference type="InterPro" id="IPR043443">
    <property type="entry name" value="FYB1/2-like"/>
</dbReference>
<dbReference type="GO" id="GO:0005886">
    <property type="term" value="C:plasma membrane"/>
    <property type="evidence" value="ECO:0007669"/>
    <property type="project" value="InterPro"/>
</dbReference>
<dbReference type="AlphaFoldDB" id="A0AAJ7TQ24"/>
<feature type="domain" description="Helically-extended SH3" evidence="3">
    <location>
        <begin position="435"/>
        <end position="511"/>
    </location>
</feature>
<evidence type="ECO:0000259" key="3">
    <source>
        <dbReference type="Pfam" id="PF14603"/>
    </source>
</evidence>
<feature type="compositionally biased region" description="Pro residues" evidence="2">
    <location>
        <begin position="198"/>
        <end position="208"/>
    </location>
</feature>
<evidence type="ECO:0000256" key="2">
    <source>
        <dbReference type="SAM" id="MobiDB-lite"/>
    </source>
</evidence>
<gene>
    <name evidence="5" type="primary">LOC116948876</name>
</gene>
<organism evidence="4 5">
    <name type="scientific">Petromyzon marinus</name>
    <name type="common">Sea lamprey</name>
    <dbReference type="NCBI Taxonomy" id="7757"/>
    <lineage>
        <taxon>Eukaryota</taxon>
        <taxon>Metazoa</taxon>
        <taxon>Chordata</taxon>
        <taxon>Craniata</taxon>
        <taxon>Vertebrata</taxon>
        <taxon>Cyclostomata</taxon>
        <taxon>Hyperoartia</taxon>
        <taxon>Petromyzontiformes</taxon>
        <taxon>Petromyzontidae</taxon>
        <taxon>Petromyzon</taxon>
    </lineage>
</organism>
<dbReference type="PANTHER" id="PTHR16830">
    <property type="entry name" value="SH2 CONTAINING ADAPTOR PRAM-1 RELATED"/>
    <property type="match status" value="1"/>
</dbReference>
<dbReference type="GO" id="GO:0072659">
    <property type="term" value="P:protein localization to plasma membrane"/>
    <property type="evidence" value="ECO:0007669"/>
    <property type="project" value="TreeGrafter"/>
</dbReference>
<dbReference type="Pfam" id="PF14603">
    <property type="entry name" value="hSH3"/>
    <property type="match status" value="1"/>
</dbReference>
<feature type="region of interest" description="Disordered" evidence="2">
    <location>
        <begin position="376"/>
        <end position="412"/>
    </location>
</feature>
<sequence length="520" mass="56605">MADFRNIRKIFNAPPKASPKVNPGPGGGNSAVLRTPRPANPSIPSQAKGLGEDGGCCCSKALERTKKPEELISAYDHGVMHHDVGAGKVRKNTYVFQGAFADAASPRSAIPKTPEPPAVKQPKRPSARHNSPCPVPPEPTSQRAWRPGAGQAPLVKRPSPSSPCPPEVARTSSESPTAGSRGEGTPQRRMLPSKAQLGPPPAKPPRPPGGLKHPVSPVVHVPVSALPPRQEAAVEDSELYVDVVPPNDEDIYDDVVPKGHEEEKEDNEVVPSDKYFRGREGSGDYDDIVTPSRGPAMCGDSKDSTRGQPAHRESGKYDDVMLPESTGSTDNNDGYFTVGADCNEEIYDDIDNYCSTEESDSHPDCGMMYWPDGAGADAHAPTNSAHSQGARDKPMADWRKAKERQLDKRSKTGNKELLQLQKKFNVHLSEDSPVMCCTEVIQPKSRALKKLELAVAITDTIEILHFTDEYAICRNQHGKYGYVHTCQLHMSNVQEFESSELYADVGTSCTYYSLHIKNPY</sequence>
<dbReference type="KEGG" id="pmrn:116948876"/>
<evidence type="ECO:0000313" key="4">
    <source>
        <dbReference type="Proteomes" id="UP001318040"/>
    </source>
</evidence>
<feature type="compositionally biased region" description="Basic and acidic residues" evidence="2">
    <location>
        <begin position="389"/>
        <end position="412"/>
    </location>
</feature>
<name>A0AAJ7TQ24_PETMA</name>
<dbReference type="GeneID" id="116948876"/>
<dbReference type="Gene3D" id="2.30.30.40">
    <property type="entry name" value="SH3 Domains"/>
    <property type="match status" value="1"/>
</dbReference>
<dbReference type="PANTHER" id="PTHR16830:SF11">
    <property type="entry name" value="PML-RARA-REGULATED ADAPTER MOLECULE 1"/>
    <property type="match status" value="1"/>
</dbReference>
<proteinExistence type="predicted"/>
<feature type="region of interest" description="Disordered" evidence="2">
    <location>
        <begin position="1"/>
        <end position="52"/>
    </location>
</feature>
<dbReference type="GO" id="GO:0007229">
    <property type="term" value="P:integrin-mediated signaling pathway"/>
    <property type="evidence" value="ECO:0007669"/>
    <property type="project" value="InterPro"/>
</dbReference>
<evidence type="ECO:0000256" key="1">
    <source>
        <dbReference type="ARBA" id="ARBA00022553"/>
    </source>
</evidence>